<accession>A0ACA9PM03</accession>
<organism evidence="1 2">
    <name type="scientific">Acaulospora colombiana</name>
    <dbReference type="NCBI Taxonomy" id="27376"/>
    <lineage>
        <taxon>Eukaryota</taxon>
        <taxon>Fungi</taxon>
        <taxon>Fungi incertae sedis</taxon>
        <taxon>Mucoromycota</taxon>
        <taxon>Glomeromycotina</taxon>
        <taxon>Glomeromycetes</taxon>
        <taxon>Diversisporales</taxon>
        <taxon>Acaulosporaceae</taxon>
        <taxon>Acaulospora</taxon>
    </lineage>
</organism>
<evidence type="ECO:0000313" key="2">
    <source>
        <dbReference type="Proteomes" id="UP000789525"/>
    </source>
</evidence>
<protein>
    <submittedName>
        <fullName evidence="1">1704_t:CDS:1</fullName>
    </submittedName>
</protein>
<proteinExistence type="predicted"/>
<reference evidence="1" key="1">
    <citation type="submission" date="2021-06" db="EMBL/GenBank/DDBJ databases">
        <authorList>
            <person name="Kallberg Y."/>
            <person name="Tangrot J."/>
            <person name="Rosling A."/>
        </authorList>
    </citation>
    <scope>NUCLEOTIDE SEQUENCE</scope>
    <source>
        <strain evidence="1">CL356</strain>
    </source>
</reference>
<evidence type="ECO:0000313" key="1">
    <source>
        <dbReference type="EMBL" id="CAG8715122.1"/>
    </source>
</evidence>
<feature type="non-terminal residue" evidence="1">
    <location>
        <position position="1"/>
    </location>
</feature>
<keyword evidence="2" id="KW-1185">Reference proteome</keyword>
<name>A0ACA9PM03_9GLOM</name>
<dbReference type="EMBL" id="CAJVPT010036638">
    <property type="protein sequence ID" value="CAG8715122.1"/>
    <property type="molecule type" value="Genomic_DNA"/>
</dbReference>
<dbReference type="Proteomes" id="UP000789525">
    <property type="component" value="Unassembled WGS sequence"/>
</dbReference>
<gene>
    <name evidence="1" type="ORF">ACOLOM_LOCUS10863</name>
</gene>
<comment type="caution">
    <text evidence="1">The sequence shown here is derived from an EMBL/GenBank/DDBJ whole genome shotgun (WGS) entry which is preliminary data.</text>
</comment>
<sequence>VALLITLLIVVGGSVAGFFLIVRPNFLSTSSSSSTQPKYTSTPHIPTPSNGVIDDSKAPNSWTPPLNQPFPYGKQPVRGVNLGGWLVLEPFITPSLFETSGVIDEFTLCASLGPDAAKAMLDKHYSTFITEQDFADIAKAGLDHVRISFGHWAVNTTADEP</sequence>
<feature type="non-terminal residue" evidence="1">
    <location>
        <position position="161"/>
    </location>
</feature>